<accession>A0ABQ6YX58</accession>
<name>A0ABQ6YX58_9ENTE</name>
<reference evidence="1 2" key="1">
    <citation type="submission" date="2016-06" db="EMBL/GenBank/DDBJ databases">
        <title>Four novel species of enterococci isolated from chicken manure.</title>
        <authorList>
            <person name="Van Tyne D."/>
        </authorList>
    </citation>
    <scope>NUCLEOTIDE SEQUENCE [LARGE SCALE GENOMIC DNA]</scope>
    <source>
        <strain evidence="1 2">CU12B</strain>
    </source>
</reference>
<dbReference type="InterPro" id="IPR025659">
    <property type="entry name" value="Tubby-like_C"/>
</dbReference>
<dbReference type="EMBL" id="MAEL01000052">
    <property type="protein sequence ID" value="KAF1302404.1"/>
    <property type="molecule type" value="Genomic_DNA"/>
</dbReference>
<evidence type="ECO:0000313" key="2">
    <source>
        <dbReference type="Proteomes" id="UP000782705"/>
    </source>
</evidence>
<keyword evidence="2" id="KW-1185">Reference proteome</keyword>
<dbReference type="SUPFAM" id="SSF54518">
    <property type="entry name" value="Tubby C-terminal domain-like"/>
    <property type="match status" value="1"/>
</dbReference>
<dbReference type="Pfam" id="PF04525">
    <property type="entry name" value="LOR"/>
    <property type="match status" value="1"/>
</dbReference>
<dbReference type="Proteomes" id="UP000782705">
    <property type="component" value="Unassembled WGS sequence"/>
</dbReference>
<gene>
    <name evidence="1" type="ORF">BAU17_09110</name>
</gene>
<proteinExistence type="predicted"/>
<protein>
    <recommendedName>
        <fullName evidence="3">YxjI</fullName>
    </recommendedName>
</protein>
<comment type="caution">
    <text evidence="1">The sequence shown here is derived from an EMBL/GenBank/DDBJ whole genome shotgun (WGS) entry which is preliminary data.</text>
</comment>
<evidence type="ECO:0000313" key="1">
    <source>
        <dbReference type="EMBL" id="KAF1302404.1"/>
    </source>
</evidence>
<evidence type="ECO:0008006" key="3">
    <source>
        <dbReference type="Google" id="ProtNLM"/>
    </source>
</evidence>
<dbReference type="InterPro" id="IPR007612">
    <property type="entry name" value="LOR"/>
</dbReference>
<organism evidence="1 2">
    <name type="scientific">Candidatus Enterococcus willemsii</name>
    <dbReference type="NCBI Taxonomy" id="1857215"/>
    <lineage>
        <taxon>Bacteria</taxon>
        <taxon>Bacillati</taxon>
        <taxon>Bacillota</taxon>
        <taxon>Bacilli</taxon>
        <taxon>Lactobacillales</taxon>
        <taxon>Enterococcaceae</taxon>
        <taxon>Enterococcus</taxon>
    </lineage>
</organism>
<dbReference type="RefSeq" id="WP_161902804.1">
    <property type="nucleotide sequence ID" value="NZ_MAEL01000052.1"/>
</dbReference>
<sequence>MSEFFIQDKQLSNVTRTVVKDADGHSLYLLVGRWGTKGDALSLYSMDGALVARIKQISFTFGKRFEIYESYKKVGTLHKIFNWPGDFYYINQLNWRVHGDIYNHRYKIHHFTKEIMRMDKASYLTGDYYVLSVVHDEDAPKCICIAAILDYWLYNRKKTTYPLKPSKIFD</sequence>